<reference evidence="1" key="1">
    <citation type="journal article" date="2008" name="Nature">
        <title>The amphioxus genome and the evolution of the chordate karyotype.</title>
        <authorList>
            <consortium name="US DOE Joint Genome Institute (JGI-PGF)"/>
            <person name="Putnam N.H."/>
            <person name="Butts T."/>
            <person name="Ferrier D.E.K."/>
            <person name="Furlong R.F."/>
            <person name="Hellsten U."/>
            <person name="Kawashima T."/>
            <person name="Robinson-Rechavi M."/>
            <person name="Shoguchi E."/>
            <person name="Terry A."/>
            <person name="Yu J.-K."/>
            <person name="Benito-Gutierrez E.L."/>
            <person name="Dubchak I."/>
            <person name="Garcia-Fernandez J."/>
            <person name="Gibson-Brown J.J."/>
            <person name="Grigoriev I.V."/>
            <person name="Horton A.C."/>
            <person name="de Jong P.J."/>
            <person name="Jurka J."/>
            <person name="Kapitonov V.V."/>
            <person name="Kohara Y."/>
            <person name="Kuroki Y."/>
            <person name="Lindquist E."/>
            <person name="Lucas S."/>
            <person name="Osoegawa K."/>
            <person name="Pennacchio L.A."/>
            <person name="Salamov A.A."/>
            <person name="Satou Y."/>
            <person name="Sauka-Spengler T."/>
            <person name="Schmutz J."/>
            <person name="Shin-I T."/>
            <person name="Toyoda A."/>
            <person name="Bronner-Fraser M."/>
            <person name="Fujiyama A."/>
            <person name="Holland L.Z."/>
            <person name="Holland P.W.H."/>
            <person name="Satoh N."/>
            <person name="Rokhsar D.S."/>
        </authorList>
    </citation>
    <scope>NUCLEOTIDE SEQUENCE [LARGE SCALE GENOMIC DNA]</scope>
    <source>
        <strain evidence="1">S238N-H82</strain>
        <tissue evidence="1">Testes</tissue>
    </source>
</reference>
<dbReference type="InParanoid" id="C3Z1I8"/>
<protein>
    <submittedName>
        <fullName evidence="1">Uncharacterized protein</fullName>
    </submittedName>
</protein>
<dbReference type="EMBL" id="GG666573">
    <property type="protein sequence ID" value="EEN53606.1"/>
    <property type="molecule type" value="Genomic_DNA"/>
</dbReference>
<sequence>MAVSFWEHKARIAFKPAYNTHPANYHGDLFVPSFNFPAEEPKEDFKKLPWMKIDFKTSPMDYLDTVLHYCFDGNTECDFRVENNGTHPDRWYHAPWMAYPPSGREPIHGLTMERPTEPQYFGLKDQKWTWALSFYNDFGAKTISDFWEKPWEPALKDDVTFPPGTVSFKLLFTEATEDDVPSLAGSKEWLAAIGKPYPPISKDATMEEAQTKLDEVLKPENRGPNPYPLRLIQVDVMVKDTRAKCGWVFGTFMYHKDQPGDDPYRKLVPMCLQWGNDPDLTPDNLEETWTHPDVKNHKLLPEGRPYLGWLESSCAASDPKQTETTVTQTPHWFRNILYRDPFEKDVQTSLDYSMQLLMGLYGYNQWRKDNPPPDDKASK</sequence>
<name>C3Z1I8_BRAFL</name>
<dbReference type="AlphaFoldDB" id="C3Z1I8"/>
<gene>
    <name evidence="1" type="ORF">BRAFLDRAFT_82300</name>
</gene>
<dbReference type="eggNOG" id="ENOG502RYS1">
    <property type="taxonomic scope" value="Eukaryota"/>
</dbReference>
<organism>
    <name type="scientific">Branchiostoma floridae</name>
    <name type="common">Florida lancelet</name>
    <name type="synonym">Amphioxus</name>
    <dbReference type="NCBI Taxonomy" id="7739"/>
    <lineage>
        <taxon>Eukaryota</taxon>
        <taxon>Metazoa</taxon>
        <taxon>Chordata</taxon>
        <taxon>Cephalochordata</taxon>
        <taxon>Leptocardii</taxon>
        <taxon>Amphioxiformes</taxon>
        <taxon>Branchiostomatidae</taxon>
        <taxon>Branchiostoma</taxon>
    </lineage>
</organism>
<accession>C3Z1I8</accession>
<evidence type="ECO:0000313" key="1">
    <source>
        <dbReference type="EMBL" id="EEN53606.1"/>
    </source>
</evidence>
<proteinExistence type="predicted"/>